<dbReference type="Gene3D" id="1.10.1040.10">
    <property type="entry name" value="N-(1-d-carboxylethyl)-l-norvaline Dehydrogenase, domain 2"/>
    <property type="match status" value="1"/>
</dbReference>
<evidence type="ECO:0000256" key="6">
    <source>
        <dbReference type="ARBA" id="ARBA00023027"/>
    </source>
</evidence>
<keyword evidence="5" id="KW-0560">Oxidoreductase</keyword>
<dbReference type="AlphaFoldDB" id="A0AAD5WT21"/>
<evidence type="ECO:0000256" key="5">
    <source>
        <dbReference type="ARBA" id="ARBA00023002"/>
    </source>
</evidence>
<comment type="caution">
    <text evidence="10">The sequence shown here is derived from an EMBL/GenBank/DDBJ whole genome shotgun (WGS) entry which is preliminary data.</text>
</comment>
<keyword evidence="6" id="KW-0520">NAD</keyword>
<keyword evidence="11" id="KW-1185">Reference proteome</keyword>
<dbReference type="EMBL" id="JAKWBI020000145">
    <property type="protein sequence ID" value="KAJ2901611.1"/>
    <property type="molecule type" value="Genomic_DNA"/>
</dbReference>
<dbReference type="Gene3D" id="3.40.50.720">
    <property type="entry name" value="NAD(P)-binding Rossmann-like Domain"/>
    <property type="match status" value="1"/>
</dbReference>
<dbReference type="Proteomes" id="UP001201980">
    <property type="component" value="Unassembled WGS sequence"/>
</dbReference>
<keyword evidence="4" id="KW-0101">Branched-chain amino acid catabolism</keyword>
<dbReference type="InterPro" id="IPR008927">
    <property type="entry name" value="6-PGluconate_DH-like_C_sf"/>
</dbReference>
<sequence>MEQPTRLGFIGLGAMGDPMASNLVSRSAKGSQLYIYDVSAIAMKSFAERHPASVVVCSSPREVSRQAVSAPLNTRSLRFSLAHNQHMGQEIVFTMLPEGSHVRSVYLDATTGILNPDMSARLLVDCSTIDIATFRSVAAEVERYGEKTCFYDAPVSGGTLGAEAASLTFMFGCADDGSDARYPLLHDLLSLMGRTIVACGKPGMGLTAKLCNNYCSGLISLATAEALNMGMRAGMDPRVLAHVFANSTAQSTVCDKWNPVPGICPTAPSSKGYKGGFKVQLMAKDFGLAVGLSEEVGAKVLLGQAGLDAYQSASRDPKCRDLDSRVLFRFIGGREDWMDEADVGAAEKQD</sequence>
<dbReference type="InterPro" id="IPR029154">
    <property type="entry name" value="HIBADH-like_NADP-bd"/>
</dbReference>
<reference evidence="10" key="1">
    <citation type="submission" date="2022-07" db="EMBL/GenBank/DDBJ databases">
        <title>Draft genome sequence of Zalerion maritima ATCC 34329, a (micro)plastics degrading marine fungus.</title>
        <authorList>
            <person name="Paco A."/>
            <person name="Goncalves M.F.M."/>
            <person name="Rocha-Santos T.A.P."/>
            <person name="Alves A."/>
        </authorList>
    </citation>
    <scope>NUCLEOTIDE SEQUENCE</scope>
    <source>
        <strain evidence="10">ATCC 34329</strain>
    </source>
</reference>
<evidence type="ECO:0000313" key="11">
    <source>
        <dbReference type="Proteomes" id="UP001201980"/>
    </source>
</evidence>
<comment type="catalytic activity">
    <reaction evidence="7">
        <text>3-hydroxy-2-methylpropanoate + NAD(+) = 2-methyl-3-oxopropanoate + NADH + H(+)</text>
        <dbReference type="Rhea" id="RHEA:17681"/>
        <dbReference type="ChEBI" id="CHEBI:11805"/>
        <dbReference type="ChEBI" id="CHEBI:15378"/>
        <dbReference type="ChEBI" id="CHEBI:57540"/>
        <dbReference type="ChEBI" id="CHEBI:57700"/>
        <dbReference type="ChEBI" id="CHEBI:57945"/>
        <dbReference type="EC" id="1.1.1.31"/>
    </reaction>
</comment>
<proteinExistence type="inferred from homology"/>
<dbReference type="Pfam" id="PF03446">
    <property type="entry name" value="NAD_binding_2"/>
    <property type="match status" value="1"/>
</dbReference>
<dbReference type="FunFam" id="1.10.1040.10:FF:000006">
    <property type="entry name" value="3-hydroxyisobutyrate dehydrogenase"/>
    <property type="match status" value="1"/>
</dbReference>
<feature type="domain" description="3-hydroxyisobutyrate dehydrogenase-like NAD-binding" evidence="9">
    <location>
        <begin position="203"/>
        <end position="317"/>
    </location>
</feature>
<dbReference type="InterPro" id="IPR006115">
    <property type="entry name" value="6PGDH_NADP-bd"/>
</dbReference>
<evidence type="ECO:0000256" key="2">
    <source>
        <dbReference type="ARBA" id="ARBA00006013"/>
    </source>
</evidence>
<evidence type="ECO:0000256" key="3">
    <source>
        <dbReference type="ARBA" id="ARBA00012991"/>
    </source>
</evidence>
<accession>A0AAD5WT21</accession>
<dbReference type="SUPFAM" id="SSF48179">
    <property type="entry name" value="6-phosphogluconate dehydrogenase C-terminal domain-like"/>
    <property type="match status" value="1"/>
</dbReference>
<name>A0AAD5WT21_9PEZI</name>
<dbReference type="InterPro" id="IPR013328">
    <property type="entry name" value="6PGD_dom2"/>
</dbReference>
<dbReference type="PANTHER" id="PTHR22981">
    <property type="entry name" value="3-HYDROXYISOBUTYRATE DEHYDROGENASE-RELATED"/>
    <property type="match status" value="1"/>
</dbReference>
<dbReference type="SUPFAM" id="SSF51735">
    <property type="entry name" value="NAD(P)-binding Rossmann-fold domains"/>
    <property type="match status" value="1"/>
</dbReference>
<dbReference type="GO" id="GO:0008442">
    <property type="term" value="F:3-hydroxyisobutyrate dehydrogenase activity"/>
    <property type="evidence" value="ECO:0007669"/>
    <property type="project" value="UniProtKB-EC"/>
</dbReference>
<evidence type="ECO:0000256" key="4">
    <source>
        <dbReference type="ARBA" id="ARBA00022456"/>
    </source>
</evidence>
<dbReference type="GO" id="GO:0050661">
    <property type="term" value="F:NADP binding"/>
    <property type="evidence" value="ECO:0007669"/>
    <property type="project" value="InterPro"/>
</dbReference>
<evidence type="ECO:0000259" key="8">
    <source>
        <dbReference type="Pfam" id="PF03446"/>
    </source>
</evidence>
<organism evidence="10 11">
    <name type="scientific">Zalerion maritima</name>
    <dbReference type="NCBI Taxonomy" id="339359"/>
    <lineage>
        <taxon>Eukaryota</taxon>
        <taxon>Fungi</taxon>
        <taxon>Dikarya</taxon>
        <taxon>Ascomycota</taxon>
        <taxon>Pezizomycotina</taxon>
        <taxon>Sordariomycetes</taxon>
        <taxon>Lulworthiomycetidae</taxon>
        <taxon>Lulworthiales</taxon>
        <taxon>Lulworthiaceae</taxon>
        <taxon>Zalerion</taxon>
    </lineage>
</organism>
<gene>
    <name evidence="10" type="ORF">MKZ38_001631</name>
</gene>
<dbReference type="InterPro" id="IPR036291">
    <property type="entry name" value="NAD(P)-bd_dom_sf"/>
</dbReference>
<protein>
    <recommendedName>
        <fullName evidence="3">3-hydroxyisobutyrate dehydrogenase</fullName>
        <ecNumber evidence="3">1.1.1.31</ecNumber>
    </recommendedName>
</protein>
<feature type="domain" description="6-phosphogluconate dehydrogenase NADP-binding" evidence="8">
    <location>
        <begin position="7"/>
        <end position="200"/>
    </location>
</feature>
<dbReference type="PROSITE" id="PS00895">
    <property type="entry name" value="3_HYDROXYISOBUT_DH"/>
    <property type="match status" value="1"/>
</dbReference>
<comment type="similarity">
    <text evidence="2">Belongs to the HIBADH-related family. 3-hydroxyisobutyrate dehydrogenase subfamily.</text>
</comment>
<evidence type="ECO:0000313" key="10">
    <source>
        <dbReference type="EMBL" id="KAJ2901611.1"/>
    </source>
</evidence>
<comment type="pathway">
    <text evidence="1">Amino-acid degradation; L-valine degradation.</text>
</comment>
<evidence type="ECO:0000256" key="7">
    <source>
        <dbReference type="ARBA" id="ARBA00049197"/>
    </source>
</evidence>
<dbReference type="InterPro" id="IPR002204">
    <property type="entry name" value="3-OH-isobutyrate_DH-rel_CS"/>
</dbReference>
<dbReference type="PANTHER" id="PTHR22981:SF81">
    <property type="entry name" value="DEHYDROGENASE, PUTATIVE-RELATED"/>
    <property type="match status" value="1"/>
</dbReference>
<dbReference type="GO" id="GO:0051287">
    <property type="term" value="F:NAD binding"/>
    <property type="evidence" value="ECO:0007669"/>
    <property type="project" value="InterPro"/>
</dbReference>
<evidence type="ECO:0000259" key="9">
    <source>
        <dbReference type="Pfam" id="PF14833"/>
    </source>
</evidence>
<evidence type="ECO:0000256" key="1">
    <source>
        <dbReference type="ARBA" id="ARBA00005109"/>
    </source>
</evidence>
<dbReference type="GO" id="GO:0006574">
    <property type="term" value="P:L-valine catabolic process"/>
    <property type="evidence" value="ECO:0007669"/>
    <property type="project" value="TreeGrafter"/>
</dbReference>
<dbReference type="EC" id="1.1.1.31" evidence="3"/>
<dbReference type="Pfam" id="PF14833">
    <property type="entry name" value="NAD_binding_11"/>
    <property type="match status" value="1"/>
</dbReference>
<dbReference type="GO" id="GO:0005739">
    <property type="term" value="C:mitochondrion"/>
    <property type="evidence" value="ECO:0007669"/>
    <property type="project" value="TreeGrafter"/>
</dbReference>